<dbReference type="FunFam" id="1.10.287.130:FF:000001">
    <property type="entry name" value="Two-component sensor histidine kinase"/>
    <property type="match status" value="1"/>
</dbReference>
<evidence type="ECO:0000313" key="21">
    <source>
        <dbReference type="Proteomes" id="UP000526892"/>
    </source>
</evidence>
<dbReference type="PROSITE" id="PS50894">
    <property type="entry name" value="HPT"/>
    <property type="match status" value="1"/>
</dbReference>
<dbReference type="InterPro" id="IPR001789">
    <property type="entry name" value="Sig_transdc_resp-reg_receiver"/>
</dbReference>
<evidence type="ECO:0000256" key="13">
    <source>
        <dbReference type="ARBA" id="ARBA00023136"/>
    </source>
</evidence>
<keyword evidence="5" id="KW-0997">Cell inner membrane</keyword>
<evidence type="ECO:0000256" key="8">
    <source>
        <dbReference type="ARBA" id="ARBA00022692"/>
    </source>
</evidence>
<dbReference type="PROSITE" id="PS50110">
    <property type="entry name" value="RESPONSE_REGULATORY"/>
    <property type="match status" value="1"/>
</dbReference>
<keyword evidence="13 16" id="KW-0472">Membrane</keyword>
<comment type="caution">
    <text evidence="20">The sequence shown here is derived from an EMBL/GenBank/DDBJ whole genome shotgun (WGS) entry which is preliminary data.</text>
</comment>
<feature type="modified residue" description="Phosphohistidine" evidence="14">
    <location>
        <position position="691"/>
    </location>
</feature>
<dbReference type="PANTHER" id="PTHR43047:SF78">
    <property type="entry name" value="SENSORY_REGULATORY PROTEIN RPFC"/>
    <property type="match status" value="1"/>
</dbReference>
<dbReference type="SUPFAM" id="SSF55874">
    <property type="entry name" value="ATPase domain of HSP90 chaperone/DNA topoisomerase II/histidine kinase"/>
    <property type="match status" value="1"/>
</dbReference>
<proteinExistence type="predicted"/>
<dbReference type="InterPro" id="IPR004358">
    <property type="entry name" value="Sig_transdc_His_kin-like_C"/>
</dbReference>
<keyword evidence="12" id="KW-0902">Two-component regulatory system</keyword>
<dbReference type="SMART" id="SM00387">
    <property type="entry name" value="HATPase_c"/>
    <property type="match status" value="1"/>
</dbReference>
<evidence type="ECO:0000256" key="12">
    <source>
        <dbReference type="ARBA" id="ARBA00023012"/>
    </source>
</evidence>
<evidence type="ECO:0000256" key="14">
    <source>
        <dbReference type="PROSITE-ProRule" id="PRU00110"/>
    </source>
</evidence>
<dbReference type="InterPro" id="IPR011006">
    <property type="entry name" value="CheY-like_superfamily"/>
</dbReference>
<evidence type="ECO:0000256" key="1">
    <source>
        <dbReference type="ARBA" id="ARBA00000085"/>
    </source>
</evidence>
<dbReference type="AlphaFoldDB" id="A0A7Z0LUQ5"/>
<feature type="domain" description="HPt" evidence="19">
    <location>
        <begin position="647"/>
        <end position="747"/>
    </location>
</feature>
<evidence type="ECO:0000256" key="9">
    <source>
        <dbReference type="ARBA" id="ARBA00022777"/>
    </source>
</evidence>
<evidence type="ECO:0000256" key="3">
    <source>
        <dbReference type="ARBA" id="ARBA00012438"/>
    </source>
</evidence>
<dbReference type="InterPro" id="IPR036097">
    <property type="entry name" value="HisK_dim/P_sf"/>
</dbReference>
<keyword evidence="6 15" id="KW-0597">Phosphoprotein</keyword>
<keyword evidence="11 16" id="KW-1133">Transmembrane helix</keyword>
<dbReference type="SMART" id="SM00448">
    <property type="entry name" value="REC"/>
    <property type="match status" value="1"/>
</dbReference>
<dbReference type="EC" id="2.7.13.3" evidence="3"/>
<keyword evidence="4" id="KW-1003">Cell membrane</keyword>
<sequence length="754" mass="82299">MFASASTAQASSLLRYPRRFKLVAIVAVSLFAAALVVAILAAWRQENLTQSLREDTAWVIYKLDRDAVQLLNHLLAVTREPLTSETHDELNLRFELLYSRITLLNEGEVSTLLQQIGTARELLGQIQQQLDVLDRMFYPYGGPVTDGGIGQLPVTVLEEELQALTQLTERLVIAINGYLAESATEERAQLSLLYKLLMSLIVGMSLAAFLVIAFLVREMRESAAVRREQEQLGQQLEVTAKQAQTANQAKSDFLAMVSHEIRTPLNGVIGMSELLRESASPAQVEDYANTIHDSANQLLAMINEILDFSKIEAGHLTLETSPTALKPLIDSVVVLLAPRAKVKGLTLTINVDPLVPAWVLVDAARLRQILLNLIANAIKFTDHGEVSVKVSSTVEQLLFEVIDTGCGLSEQQQKRLFEPFQQADESVARRFGGTGLGLAICKRLSEAMQGRLGVKSQLGQGSTFWCQLPLVEADPVSASLPVMPKHDFSGTTLLLVEDNAVNRKVAIGLLSRLGCGVIWAENGRDALAMAQSQQVQLIFMDIQLPDMDGLLVTQRLREQGGWLASVPIVAMTAGGAEDDRQRCLAAGMNDYITKPLSLSALSNVLALQLFATPDTAPIQALAGTQTPTGEPPLLNADTLAMLKASLGESSLIQLAMLYHQQVSNYTEQLAACLVATPLTPEQHHQVMRLAHQLRGESVSMGADQLAELAKQLEILAKTEQATTSQLNDVFSTLKLAAAHTHAALERWCRDHLSR</sequence>
<feature type="transmembrane region" description="Helical" evidence="16">
    <location>
        <begin position="196"/>
        <end position="216"/>
    </location>
</feature>
<dbReference type="GO" id="GO:0005886">
    <property type="term" value="C:plasma membrane"/>
    <property type="evidence" value="ECO:0007669"/>
    <property type="project" value="UniProtKB-SubCell"/>
</dbReference>
<dbReference type="Pfam" id="PF00072">
    <property type="entry name" value="Response_reg"/>
    <property type="match status" value="1"/>
</dbReference>
<evidence type="ECO:0000259" key="19">
    <source>
        <dbReference type="PROSITE" id="PS50894"/>
    </source>
</evidence>
<feature type="modified residue" description="4-aspartylphosphate" evidence="15">
    <location>
        <position position="541"/>
    </location>
</feature>
<evidence type="ECO:0000256" key="11">
    <source>
        <dbReference type="ARBA" id="ARBA00022989"/>
    </source>
</evidence>
<accession>A0A7Z0LUQ5</accession>
<comment type="subcellular location">
    <subcellularLocation>
        <location evidence="2">Cell inner membrane</location>
        <topology evidence="2">Multi-pass membrane protein</topology>
    </subcellularLocation>
</comment>
<dbReference type="InterPro" id="IPR005467">
    <property type="entry name" value="His_kinase_dom"/>
</dbReference>
<keyword evidence="10" id="KW-0547">Nucleotide-binding</keyword>
<evidence type="ECO:0000256" key="7">
    <source>
        <dbReference type="ARBA" id="ARBA00022679"/>
    </source>
</evidence>
<dbReference type="SUPFAM" id="SSF47384">
    <property type="entry name" value="Homodimeric domain of signal transducing histidine kinase"/>
    <property type="match status" value="1"/>
</dbReference>
<keyword evidence="8 16" id="KW-0812">Transmembrane</keyword>
<evidence type="ECO:0000256" key="4">
    <source>
        <dbReference type="ARBA" id="ARBA00022475"/>
    </source>
</evidence>
<evidence type="ECO:0000256" key="5">
    <source>
        <dbReference type="ARBA" id="ARBA00022519"/>
    </source>
</evidence>
<dbReference type="InterPro" id="IPR003661">
    <property type="entry name" value="HisK_dim/P_dom"/>
</dbReference>
<feature type="transmembrane region" description="Helical" evidence="16">
    <location>
        <begin position="20"/>
        <end position="43"/>
    </location>
</feature>
<keyword evidence="9" id="KW-0418">Kinase</keyword>
<dbReference type="SUPFAM" id="SSF52172">
    <property type="entry name" value="CheY-like"/>
    <property type="match status" value="1"/>
</dbReference>
<dbReference type="FunFam" id="3.30.565.10:FF:000010">
    <property type="entry name" value="Sensor histidine kinase RcsC"/>
    <property type="match status" value="1"/>
</dbReference>
<evidence type="ECO:0000256" key="10">
    <source>
        <dbReference type="ARBA" id="ARBA00022840"/>
    </source>
</evidence>
<feature type="domain" description="Response regulatory" evidence="18">
    <location>
        <begin position="492"/>
        <end position="609"/>
    </location>
</feature>
<dbReference type="Gene3D" id="3.40.50.2300">
    <property type="match status" value="1"/>
</dbReference>
<evidence type="ECO:0000259" key="18">
    <source>
        <dbReference type="PROSITE" id="PS50110"/>
    </source>
</evidence>
<evidence type="ECO:0000259" key="17">
    <source>
        <dbReference type="PROSITE" id="PS50109"/>
    </source>
</evidence>
<comment type="catalytic activity">
    <reaction evidence="1">
        <text>ATP + protein L-histidine = ADP + protein N-phospho-L-histidine.</text>
        <dbReference type="EC" id="2.7.13.3"/>
    </reaction>
</comment>
<dbReference type="PRINTS" id="PR00344">
    <property type="entry name" value="BCTRLSENSOR"/>
</dbReference>
<dbReference type="Gene3D" id="1.10.287.130">
    <property type="match status" value="1"/>
</dbReference>
<feature type="domain" description="Histidine kinase" evidence="17">
    <location>
        <begin position="256"/>
        <end position="472"/>
    </location>
</feature>
<dbReference type="Pfam" id="PF01627">
    <property type="entry name" value="Hpt"/>
    <property type="match status" value="1"/>
</dbReference>
<dbReference type="SUPFAM" id="SSF47226">
    <property type="entry name" value="Histidine-containing phosphotransfer domain, HPT domain"/>
    <property type="match status" value="1"/>
</dbReference>
<evidence type="ECO:0000256" key="16">
    <source>
        <dbReference type="SAM" id="Phobius"/>
    </source>
</evidence>
<dbReference type="SMART" id="SM00388">
    <property type="entry name" value="HisKA"/>
    <property type="match status" value="1"/>
</dbReference>
<dbReference type="Pfam" id="PF02518">
    <property type="entry name" value="HATPase_c"/>
    <property type="match status" value="1"/>
</dbReference>
<evidence type="ECO:0000256" key="15">
    <source>
        <dbReference type="PROSITE-ProRule" id="PRU00169"/>
    </source>
</evidence>
<organism evidence="20 21">
    <name type="scientific">Vreelandella glaciei</name>
    <dbReference type="NCBI Taxonomy" id="186761"/>
    <lineage>
        <taxon>Bacteria</taxon>
        <taxon>Pseudomonadati</taxon>
        <taxon>Pseudomonadota</taxon>
        <taxon>Gammaproteobacteria</taxon>
        <taxon>Oceanospirillales</taxon>
        <taxon>Halomonadaceae</taxon>
        <taxon>Vreelandella</taxon>
    </lineage>
</organism>
<dbReference type="InterPro" id="IPR036641">
    <property type="entry name" value="HPT_dom_sf"/>
</dbReference>
<dbReference type="InterPro" id="IPR008207">
    <property type="entry name" value="Sig_transdc_His_kin_Hpt_dom"/>
</dbReference>
<name>A0A7Z0LUQ5_9GAMM</name>
<keyword evidence="10" id="KW-0067">ATP-binding</keyword>
<dbReference type="RefSeq" id="WP_179916593.1">
    <property type="nucleotide sequence ID" value="NZ_JACCDE010000023.1"/>
</dbReference>
<dbReference type="GO" id="GO:0000155">
    <property type="term" value="F:phosphorelay sensor kinase activity"/>
    <property type="evidence" value="ECO:0007669"/>
    <property type="project" value="InterPro"/>
</dbReference>
<dbReference type="EMBL" id="JACCDE010000023">
    <property type="protein sequence ID" value="NYS79057.1"/>
    <property type="molecule type" value="Genomic_DNA"/>
</dbReference>
<dbReference type="PROSITE" id="PS50109">
    <property type="entry name" value="HIS_KIN"/>
    <property type="match status" value="1"/>
</dbReference>
<reference evidence="20 21" key="1">
    <citation type="journal article" date="2003" name="Extremophiles">
        <title>Halomonas glaciei sp. nov. isolated from fast ice of Adelie Land, Antarctica.</title>
        <authorList>
            <person name="Reddy G.S."/>
            <person name="Raghavan P.U."/>
            <person name="Sarita N.B."/>
            <person name="Prakash J.S."/>
            <person name="Nagesh N."/>
            <person name="Delille D."/>
            <person name="Shivaji S."/>
        </authorList>
    </citation>
    <scope>NUCLEOTIDE SEQUENCE [LARGE SCALE GENOMIC DNA]</scope>
    <source>
        <strain evidence="20 21">DD39</strain>
    </source>
</reference>
<dbReference type="Gene3D" id="3.30.565.10">
    <property type="entry name" value="Histidine kinase-like ATPase, C-terminal domain"/>
    <property type="match status" value="1"/>
</dbReference>
<dbReference type="Pfam" id="PF00512">
    <property type="entry name" value="HisKA"/>
    <property type="match status" value="1"/>
</dbReference>
<evidence type="ECO:0000256" key="2">
    <source>
        <dbReference type="ARBA" id="ARBA00004429"/>
    </source>
</evidence>
<protein>
    <recommendedName>
        <fullName evidence="3">histidine kinase</fullName>
        <ecNumber evidence="3">2.7.13.3</ecNumber>
    </recommendedName>
</protein>
<dbReference type="InterPro" id="IPR003594">
    <property type="entry name" value="HATPase_dom"/>
</dbReference>
<dbReference type="SMART" id="SM00073">
    <property type="entry name" value="HPT"/>
    <property type="match status" value="1"/>
</dbReference>
<keyword evidence="7" id="KW-0808">Transferase</keyword>
<gene>
    <name evidence="20" type="ORF">HZS80_15265</name>
</gene>
<dbReference type="Proteomes" id="UP000526892">
    <property type="component" value="Unassembled WGS sequence"/>
</dbReference>
<dbReference type="CDD" id="cd16922">
    <property type="entry name" value="HATPase_EvgS-ArcB-TorS-like"/>
    <property type="match status" value="1"/>
</dbReference>
<dbReference type="CDD" id="cd00082">
    <property type="entry name" value="HisKA"/>
    <property type="match status" value="1"/>
</dbReference>
<evidence type="ECO:0000313" key="20">
    <source>
        <dbReference type="EMBL" id="NYS79057.1"/>
    </source>
</evidence>
<dbReference type="InterPro" id="IPR036890">
    <property type="entry name" value="HATPase_C_sf"/>
</dbReference>
<dbReference type="Gene3D" id="1.20.120.160">
    <property type="entry name" value="HPT domain"/>
    <property type="match status" value="1"/>
</dbReference>
<dbReference type="CDD" id="cd00088">
    <property type="entry name" value="HPT"/>
    <property type="match status" value="1"/>
</dbReference>
<dbReference type="CDD" id="cd17546">
    <property type="entry name" value="REC_hyHK_CKI1_RcsC-like"/>
    <property type="match status" value="1"/>
</dbReference>
<dbReference type="PANTHER" id="PTHR43047">
    <property type="entry name" value="TWO-COMPONENT HISTIDINE PROTEIN KINASE"/>
    <property type="match status" value="1"/>
</dbReference>
<keyword evidence="21" id="KW-1185">Reference proteome</keyword>
<evidence type="ECO:0000256" key="6">
    <source>
        <dbReference type="ARBA" id="ARBA00022553"/>
    </source>
</evidence>